<dbReference type="PANTHER" id="PTHR19277">
    <property type="entry name" value="PENTRAXIN"/>
    <property type="match status" value="1"/>
</dbReference>
<proteinExistence type="predicted"/>
<keyword evidence="2" id="KW-0479">Metal-binding</keyword>
<evidence type="ECO:0000256" key="7">
    <source>
        <dbReference type="SAM" id="Coils"/>
    </source>
</evidence>
<feature type="disulfide bond" evidence="6">
    <location>
        <begin position="231"/>
        <end position="290"/>
    </location>
</feature>
<name>A0A672G145_SALFA</name>
<evidence type="ECO:0000256" key="4">
    <source>
        <dbReference type="ARBA" id="ARBA00023157"/>
    </source>
</evidence>
<keyword evidence="10" id="KW-1185">Reference proteome</keyword>
<dbReference type="AlphaFoldDB" id="A0A672G145"/>
<evidence type="ECO:0000256" key="2">
    <source>
        <dbReference type="ARBA" id="ARBA00022723"/>
    </source>
</evidence>
<dbReference type="Proteomes" id="UP000472267">
    <property type="component" value="Chromosome 6"/>
</dbReference>
<keyword evidence="5" id="KW-0325">Glycoprotein</keyword>
<evidence type="ECO:0000259" key="8">
    <source>
        <dbReference type="PROSITE" id="PS51828"/>
    </source>
</evidence>
<evidence type="ECO:0000256" key="6">
    <source>
        <dbReference type="PROSITE-ProRule" id="PRU01172"/>
    </source>
</evidence>
<accession>A0A672G145</accession>
<evidence type="ECO:0000256" key="5">
    <source>
        <dbReference type="ARBA" id="ARBA00023180"/>
    </source>
</evidence>
<reference evidence="9" key="1">
    <citation type="submission" date="2019-06" db="EMBL/GenBank/DDBJ databases">
        <authorList>
            <consortium name="Wellcome Sanger Institute Data Sharing"/>
        </authorList>
    </citation>
    <scope>NUCLEOTIDE SEQUENCE [LARGE SCALE GENOMIC DNA]</scope>
</reference>
<evidence type="ECO:0000313" key="10">
    <source>
        <dbReference type="Proteomes" id="UP000472267"/>
    </source>
</evidence>
<comment type="cofactor">
    <cofactor evidence="1">
        <name>Ca(2+)</name>
        <dbReference type="ChEBI" id="CHEBI:29108"/>
    </cofactor>
</comment>
<dbReference type="InterPro" id="IPR013320">
    <property type="entry name" value="ConA-like_dom_sf"/>
</dbReference>
<dbReference type="SMART" id="SM00159">
    <property type="entry name" value="PTX"/>
    <property type="match status" value="1"/>
</dbReference>
<protein>
    <submittedName>
        <fullName evidence="9">Neuronal pentraxin receptor b</fullName>
    </submittedName>
</protein>
<dbReference type="InterPro" id="IPR051360">
    <property type="entry name" value="Neuronal_Pentraxin_Related"/>
</dbReference>
<keyword evidence="3" id="KW-0106">Calcium</keyword>
<dbReference type="SUPFAM" id="SSF49899">
    <property type="entry name" value="Concanavalin A-like lectins/glucanases"/>
    <property type="match status" value="1"/>
</dbReference>
<dbReference type="PRINTS" id="PR00895">
    <property type="entry name" value="PENTAXIN"/>
</dbReference>
<dbReference type="GO" id="GO:0046872">
    <property type="term" value="F:metal ion binding"/>
    <property type="evidence" value="ECO:0007669"/>
    <property type="project" value="UniProtKB-KW"/>
</dbReference>
<keyword evidence="7" id="KW-0175">Coiled coil</keyword>
<reference evidence="9" key="2">
    <citation type="submission" date="2025-08" db="UniProtKB">
        <authorList>
            <consortium name="Ensembl"/>
        </authorList>
    </citation>
    <scope>IDENTIFICATION</scope>
</reference>
<dbReference type="Gene3D" id="2.60.120.200">
    <property type="match status" value="1"/>
</dbReference>
<reference evidence="9" key="3">
    <citation type="submission" date="2025-09" db="UniProtKB">
        <authorList>
            <consortium name="Ensembl"/>
        </authorList>
    </citation>
    <scope>IDENTIFICATION</scope>
</reference>
<feature type="coiled-coil region" evidence="7">
    <location>
        <begin position="109"/>
        <end position="178"/>
    </location>
</feature>
<dbReference type="InterPro" id="IPR001759">
    <property type="entry name" value="PTX_dom"/>
</dbReference>
<dbReference type="Pfam" id="PF00354">
    <property type="entry name" value="Pentaxin"/>
    <property type="match status" value="1"/>
</dbReference>
<sequence length="414" mass="46089">RLCLTSCSLALSSFSQFFFFFLHKHAQSPARAHRRQQADEPLYGNADEDLRTTAEELRQTVLQQNNQILMDQRTIRELTGKLTECESGLEDDRSVSSSAAAQLQTARAVEELARAIMDLKDRIEKLEVNERSLAGAPGGRGKGTWRVEDLEGELERKIKMLEKERQAMRKETQGQHEKINQGIDTVTHRVSELEHKPSFPDGFVLSFPMRTNYMYGLVRKEITEMYAFTACVWLKAKEGGIGTPFSYSVPGQPNELVLLQGVHNPVELLINDKVAQLPLSLPQDQWQHICVSWTLRDGVWKAYQGGKMKGRGEGLAAWHPIKPGGVLILGQEQDTLGGRFDASQALVGELSQFNLWDRVLKPLEVAALAECSSAALGNIAPWTDHDVDVYGGATKESLDPCHAAQRSSPSGPKQ</sequence>
<evidence type="ECO:0000313" key="9">
    <source>
        <dbReference type="Ensembl" id="ENSSFAP00005010730.1"/>
    </source>
</evidence>
<dbReference type="FunFam" id="2.60.120.200:FF:000012">
    <property type="entry name" value="neuronal pentraxin receptor"/>
    <property type="match status" value="1"/>
</dbReference>
<evidence type="ECO:0000256" key="1">
    <source>
        <dbReference type="ARBA" id="ARBA00001913"/>
    </source>
</evidence>
<evidence type="ECO:0000256" key="3">
    <source>
        <dbReference type="ARBA" id="ARBA00022837"/>
    </source>
</evidence>
<organism evidence="9 10">
    <name type="scientific">Salarias fasciatus</name>
    <name type="common">Jewelled blenny</name>
    <name type="synonym">Blennius fasciatus</name>
    <dbReference type="NCBI Taxonomy" id="181472"/>
    <lineage>
        <taxon>Eukaryota</taxon>
        <taxon>Metazoa</taxon>
        <taxon>Chordata</taxon>
        <taxon>Craniata</taxon>
        <taxon>Vertebrata</taxon>
        <taxon>Euteleostomi</taxon>
        <taxon>Actinopterygii</taxon>
        <taxon>Neopterygii</taxon>
        <taxon>Teleostei</taxon>
        <taxon>Neoteleostei</taxon>
        <taxon>Acanthomorphata</taxon>
        <taxon>Ovalentaria</taxon>
        <taxon>Blenniimorphae</taxon>
        <taxon>Blenniiformes</taxon>
        <taxon>Blennioidei</taxon>
        <taxon>Blenniidae</taxon>
        <taxon>Salariinae</taxon>
        <taxon>Salarias</taxon>
    </lineage>
</organism>
<gene>
    <name evidence="9" type="primary">nptxrb</name>
</gene>
<keyword evidence="4 6" id="KW-1015">Disulfide bond</keyword>
<dbReference type="OMA" id="CECKSHE"/>
<dbReference type="Ensembl" id="ENSSFAT00005011195.1">
    <property type="protein sequence ID" value="ENSSFAP00005010730.1"/>
    <property type="gene ID" value="ENSSFAG00005006000.1"/>
</dbReference>
<feature type="domain" description="Pentraxin (PTX)" evidence="8">
    <location>
        <begin position="201"/>
        <end position="401"/>
    </location>
</feature>
<dbReference type="PROSITE" id="PS51828">
    <property type="entry name" value="PTX_2"/>
    <property type="match status" value="1"/>
</dbReference>
<dbReference type="PANTHER" id="PTHR19277:SF162">
    <property type="entry name" value="NEURONAL PENTRAXIN RECEPTOR"/>
    <property type="match status" value="1"/>
</dbReference>